<dbReference type="Proteomes" id="UP001408789">
    <property type="component" value="Unassembled WGS sequence"/>
</dbReference>
<gene>
    <name evidence="6" type="ORF">SSX86_018468</name>
</gene>
<comment type="subcellular location">
    <subcellularLocation>
        <location evidence="1">Nucleus</location>
    </subcellularLocation>
</comment>
<name>A0AAP0GS64_9ASTR</name>
<dbReference type="InterPro" id="IPR016177">
    <property type="entry name" value="DNA-bd_dom_sf"/>
</dbReference>
<reference evidence="6 7" key="1">
    <citation type="submission" date="2024-04" db="EMBL/GenBank/DDBJ databases">
        <title>The reference genome of an endangered Asteraceae, Deinandra increscens subsp. villosa, native to the Central Coast of California.</title>
        <authorList>
            <person name="Guilliams M."/>
            <person name="Hasenstab-Lehman K."/>
            <person name="Meyer R."/>
            <person name="Mcevoy S."/>
        </authorList>
    </citation>
    <scope>NUCLEOTIDE SEQUENCE [LARGE SCALE GENOMIC DNA]</scope>
    <source>
        <tissue evidence="6">Leaf</tissue>
    </source>
</reference>
<sequence>MVNNLEKESFVPTGLEIILYNDQEARNWREGPNKIIAAEPLSWLKPTEVPGAVEGNGSRKRKRSTFLQLEVEHEKEFSLEELYKSNNIHQIILDREKNDASLDPQELLQNLKGWTIEKRMRPEKDGIHRVDKIYRHPKSKRIMRSIVEVKKFIEANSYRVKALDNVTGPQSQTSSSNQWEAISAQKTTWGTSFKSHNRVGLSLNSARPLHYQAPFPQPLSVQPAERSGLLKQQAPSHLGMRPDVQGCVRSFGASSSSVGVTCLDEIKAMVHSQVEEQIRARVEEQVAEKISQYEKTQREMVERMEGMQRLLMLGGFLPPSQVESQRQVDVDQVDTKCTLKNKQ</sequence>
<evidence type="ECO:0000256" key="1">
    <source>
        <dbReference type="ARBA" id="ARBA00004123"/>
    </source>
</evidence>
<protein>
    <recommendedName>
        <fullName evidence="8">MBD domain-containing protein</fullName>
    </recommendedName>
</protein>
<evidence type="ECO:0000256" key="5">
    <source>
        <dbReference type="ARBA" id="ARBA00023242"/>
    </source>
</evidence>
<comment type="caution">
    <text evidence="6">The sequence shown here is derived from an EMBL/GenBank/DDBJ whole genome shotgun (WGS) entry which is preliminary data.</text>
</comment>
<evidence type="ECO:0000256" key="3">
    <source>
        <dbReference type="ARBA" id="ARBA00023125"/>
    </source>
</evidence>
<keyword evidence="4" id="KW-0804">Transcription</keyword>
<keyword evidence="5" id="KW-0539">Nucleus</keyword>
<evidence type="ECO:0008006" key="8">
    <source>
        <dbReference type="Google" id="ProtNLM"/>
    </source>
</evidence>
<evidence type="ECO:0000313" key="6">
    <source>
        <dbReference type="EMBL" id="KAK9061288.1"/>
    </source>
</evidence>
<dbReference type="AlphaFoldDB" id="A0AAP0GS64"/>
<dbReference type="GO" id="GO:0003677">
    <property type="term" value="F:DNA binding"/>
    <property type="evidence" value="ECO:0007669"/>
    <property type="project" value="UniProtKB-KW"/>
</dbReference>
<keyword evidence="3" id="KW-0238">DNA-binding</keyword>
<evidence type="ECO:0000313" key="7">
    <source>
        <dbReference type="Proteomes" id="UP001408789"/>
    </source>
</evidence>
<keyword evidence="2" id="KW-0805">Transcription regulation</keyword>
<organism evidence="6 7">
    <name type="scientific">Deinandra increscens subsp. villosa</name>
    <dbReference type="NCBI Taxonomy" id="3103831"/>
    <lineage>
        <taxon>Eukaryota</taxon>
        <taxon>Viridiplantae</taxon>
        <taxon>Streptophyta</taxon>
        <taxon>Embryophyta</taxon>
        <taxon>Tracheophyta</taxon>
        <taxon>Spermatophyta</taxon>
        <taxon>Magnoliopsida</taxon>
        <taxon>eudicotyledons</taxon>
        <taxon>Gunneridae</taxon>
        <taxon>Pentapetalae</taxon>
        <taxon>asterids</taxon>
        <taxon>campanulids</taxon>
        <taxon>Asterales</taxon>
        <taxon>Asteraceae</taxon>
        <taxon>Asteroideae</taxon>
        <taxon>Heliantheae alliance</taxon>
        <taxon>Madieae</taxon>
        <taxon>Madiinae</taxon>
        <taxon>Deinandra</taxon>
    </lineage>
</organism>
<dbReference type="Gene3D" id="3.30.890.10">
    <property type="entry name" value="Methyl-cpg-binding Protein 2, Chain A"/>
    <property type="match status" value="1"/>
</dbReference>
<keyword evidence="7" id="KW-1185">Reference proteome</keyword>
<evidence type="ECO:0000256" key="4">
    <source>
        <dbReference type="ARBA" id="ARBA00023163"/>
    </source>
</evidence>
<dbReference type="EMBL" id="JBCNJP010000019">
    <property type="protein sequence ID" value="KAK9061288.1"/>
    <property type="molecule type" value="Genomic_DNA"/>
</dbReference>
<evidence type="ECO:0000256" key="2">
    <source>
        <dbReference type="ARBA" id="ARBA00023015"/>
    </source>
</evidence>
<accession>A0AAP0GS64</accession>
<dbReference type="GO" id="GO:0005634">
    <property type="term" value="C:nucleus"/>
    <property type="evidence" value="ECO:0007669"/>
    <property type="project" value="UniProtKB-SubCell"/>
</dbReference>
<proteinExistence type="predicted"/>
<dbReference type="SUPFAM" id="SSF54171">
    <property type="entry name" value="DNA-binding domain"/>
    <property type="match status" value="1"/>
</dbReference>